<evidence type="ECO:0000256" key="1">
    <source>
        <dbReference type="SAM" id="MobiDB-lite"/>
    </source>
</evidence>
<reference evidence="2 3" key="1">
    <citation type="submission" date="2019-12" db="EMBL/GenBank/DDBJ databases">
        <authorList>
            <person name="Alioto T."/>
            <person name="Alioto T."/>
            <person name="Gomez Garrido J."/>
        </authorList>
    </citation>
    <scope>NUCLEOTIDE SEQUENCE [LARGE SCALE GENOMIC DNA]</scope>
</reference>
<protein>
    <submittedName>
        <fullName evidence="2">Uncharacterized protein</fullName>
    </submittedName>
</protein>
<dbReference type="Proteomes" id="UP000594638">
    <property type="component" value="Unassembled WGS sequence"/>
</dbReference>
<evidence type="ECO:0000313" key="3">
    <source>
        <dbReference type="Proteomes" id="UP000594638"/>
    </source>
</evidence>
<accession>A0A8S0SSG7</accession>
<feature type="non-terminal residue" evidence="2">
    <location>
        <position position="1"/>
    </location>
</feature>
<gene>
    <name evidence="2" type="ORF">OLEA9_A017739</name>
</gene>
<dbReference type="AlphaFoldDB" id="A0A8S0SSG7"/>
<sequence length="80" mass="9068">KRPQAPQNPKKPKRPNAMLRSSHRRCTGRALAATLLAVAMPLMSCNCWYIEREGGDVGVLQRSGDATCVLQQLVHRERWR</sequence>
<proteinExistence type="predicted"/>
<feature type="region of interest" description="Disordered" evidence="1">
    <location>
        <begin position="1"/>
        <end position="23"/>
    </location>
</feature>
<keyword evidence="3" id="KW-1185">Reference proteome</keyword>
<dbReference type="Gramene" id="OE9A017739T1">
    <property type="protein sequence ID" value="OE9A017739C1"/>
    <property type="gene ID" value="OE9A017739"/>
</dbReference>
<name>A0A8S0SSG7_OLEEU</name>
<comment type="caution">
    <text evidence="2">The sequence shown here is derived from an EMBL/GenBank/DDBJ whole genome shotgun (WGS) entry which is preliminary data.</text>
</comment>
<evidence type="ECO:0000313" key="2">
    <source>
        <dbReference type="EMBL" id="CAA2994488.1"/>
    </source>
</evidence>
<dbReference type="EMBL" id="CACTIH010005475">
    <property type="protein sequence ID" value="CAA2994488.1"/>
    <property type="molecule type" value="Genomic_DNA"/>
</dbReference>
<organism evidence="2 3">
    <name type="scientific">Olea europaea subsp. europaea</name>
    <dbReference type="NCBI Taxonomy" id="158383"/>
    <lineage>
        <taxon>Eukaryota</taxon>
        <taxon>Viridiplantae</taxon>
        <taxon>Streptophyta</taxon>
        <taxon>Embryophyta</taxon>
        <taxon>Tracheophyta</taxon>
        <taxon>Spermatophyta</taxon>
        <taxon>Magnoliopsida</taxon>
        <taxon>eudicotyledons</taxon>
        <taxon>Gunneridae</taxon>
        <taxon>Pentapetalae</taxon>
        <taxon>asterids</taxon>
        <taxon>lamiids</taxon>
        <taxon>Lamiales</taxon>
        <taxon>Oleaceae</taxon>
        <taxon>Oleeae</taxon>
        <taxon>Olea</taxon>
    </lineage>
</organism>